<protein>
    <recommendedName>
        <fullName evidence="3">Sporulation protein</fullName>
    </recommendedName>
</protein>
<reference evidence="1 2" key="1">
    <citation type="submission" date="2021-01" db="EMBL/GenBank/DDBJ databases">
        <title>Genomic Encyclopedia of Type Strains, Phase IV (KMG-IV): sequencing the most valuable type-strain genomes for metagenomic binning, comparative biology and taxonomic classification.</title>
        <authorList>
            <person name="Goeker M."/>
        </authorList>
    </citation>
    <scope>NUCLEOTIDE SEQUENCE [LARGE SCALE GENOMIC DNA]</scope>
    <source>
        <strain evidence="1 2">DSM 25540</strain>
    </source>
</reference>
<dbReference type="EMBL" id="JAFBEC010000007">
    <property type="protein sequence ID" value="MBM7633462.1"/>
    <property type="molecule type" value="Genomic_DNA"/>
</dbReference>
<name>A0ABS2PDV4_9BACL</name>
<accession>A0ABS2PDV4</accession>
<comment type="caution">
    <text evidence="1">The sequence shown here is derived from an EMBL/GenBank/DDBJ whole genome shotgun (WGS) entry which is preliminary data.</text>
</comment>
<evidence type="ECO:0008006" key="3">
    <source>
        <dbReference type="Google" id="ProtNLM"/>
    </source>
</evidence>
<gene>
    <name evidence="1" type="ORF">JOD17_002556</name>
</gene>
<dbReference type="RefSeq" id="WP_204698112.1">
    <property type="nucleotide sequence ID" value="NZ_JAFBEC010000007.1"/>
</dbReference>
<evidence type="ECO:0000313" key="1">
    <source>
        <dbReference type="EMBL" id="MBM7633462.1"/>
    </source>
</evidence>
<dbReference type="PROSITE" id="PS51257">
    <property type="entry name" value="PROKAR_LIPOPROTEIN"/>
    <property type="match status" value="1"/>
</dbReference>
<keyword evidence="2" id="KW-1185">Reference proteome</keyword>
<sequence>MRRIIYSALTLTILLTGCTDVTDEAAMNNHPELDRPEYLTLNSMEKDSQRDYGWHKNRLSTSSTGKFKDRGHGDSPYALQHEAKKINDSQAFDHVELTESVKRKIEQLRPVNEAYVVNLGGILYIGLVSDTVNERDLNKAIKDIVANSSSNHKYKLFTDRASVNRIRAAEKAEHPEYREDFMDFLNDMEYEIQKGGNGWLQ</sequence>
<organism evidence="1 2">
    <name type="scientific">Geomicrobium sediminis</name>
    <dbReference type="NCBI Taxonomy" id="1347788"/>
    <lineage>
        <taxon>Bacteria</taxon>
        <taxon>Bacillati</taxon>
        <taxon>Bacillota</taxon>
        <taxon>Bacilli</taxon>
        <taxon>Bacillales</taxon>
        <taxon>Geomicrobium</taxon>
    </lineage>
</organism>
<proteinExistence type="predicted"/>
<dbReference type="Proteomes" id="UP000741863">
    <property type="component" value="Unassembled WGS sequence"/>
</dbReference>
<evidence type="ECO:0000313" key="2">
    <source>
        <dbReference type="Proteomes" id="UP000741863"/>
    </source>
</evidence>